<evidence type="ECO:0000256" key="1">
    <source>
        <dbReference type="ARBA" id="ARBA00010688"/>
    </source>
</evidence>
<proteinExistence type="inferred from homology"/>
<dbReference type="KEGG" id="aser:Asera_39660"/>
<organism evidence="6 7">
    <name type="scientific">Actinocatenispora sera</name>
    <dbReference type="NCBI Taxonomy" id="390989"/>
    <lineage>
        <taxon>Bacteria</taxon>
        <taxon>Bacillati</taxon>
        <taxon>Actinomycetota</taxon>
        <taxon>Actinomycetes</taxon>
        <taxon>Micromonosporales</taxon>
        <taxon>Micromonosporaceae</taxon>
        <taxon>Actinocatenispora</taxon>
    </lineage>
</organism>
<dbReference type="SUPFAM" id="SSF53613">
    <property type="entry name" value="Ribokinase-like"/>
    <property type="match status" value="1"/>
</dbReference>
<evidence type="ECO:0000256" key="3">
    <source>
        <dbReference type="ARBA" id="ARBA00022777"/>
    </source>
</evidence>
<dbReference type="InterPro" id="IPR029056">
    <property type="entry name" value="Ribokinase-like"/>
</dbReference>
<dbReference type="AlphaFoldDB" id="A0A810L6Y7"/>
<evidence type="ECO:0000259" key="5">
    <source>
        <dbReference type="Pfam" id="PF00294"/>
    </source>
</evidence>
<dbReference type="InterPro" id="IPR052700">
    <property type="entry name" value="Carb_kinase_PfkB-like"/>
</dbReference>
<evidence type="ECO:0000313" key="7">
    <source>
        <dbReference type="Proteomes" id="UP000680750"/>
    </source>
</evidence>
<dbReference type="InterPro" id="IPR011611">
    <property type="entry name" value="PfkB_dom"/>
</dbReference>
<dbReference type="GO" id="GO:0016301">
    <property type="term" value="F:kinase activity"/>
    <property type="evidence" value="ECO:0007669"/>
    <property type="project" value="UniProtKB-KW"/>
</dbReference>
<dbReference type="Gene3D" id="3.40.1190.20">
    <property type="match status" value="1"/>
</dbReference>
<sequence length="354" mass="33750">MAGPGAGDSRAKAGAGANDAEARAEAAEDGGAPAGRVLVVGDIATDVVAVLPAPLAGGLALGTDTAVRIGLTPGGSAANTATWLAGTGTPVTLIAAVGADSAGDARLAELSAAGVRPAVARVAAATGAIVVLSDPQERTMLCDRGANQLLPVEHVVAAVRAATSAGSPRDAGGSGSAGDAGATGGAGGAAWLHLSAYPLFDPGSAPAALAALATARAAGLRVSVDAASAGPLAAAGTAAHDWLRGIDLLFANLDEARVLVGDPAADPVDAGHRLTRLARTVVVKLGSAGAIRVDGDRVVRVDAVPVEVVDPTGAGDAFAAGLLAAELAGADPAAALRAGAALGARAVSQLGARP</sequence>
<reference evidence="6" key="1">
    <citation type="submission" date="2020-08" db="EMBL/GenBank/DDBJ databases">
        <title>Whole genome shotgun sequence of Actinocatenispora sera NBRC 101916.</title>
        <authorList>
            <person name="Komaki H."/>
            <person name="Tamura T."/>
        </authorList>
    </citation>
    <scope>NUCLEOTIDE SEQUENCE</scope>
    <source>
        <strain evidence="6">NBRC 101916</strain>
    </source>
</reference>
<evidence type="ECO:0000313" key="6">
    <source>
        <dbReference type="EMBL" id="BCJ29858.1"/>
    </source>
</evidence>
<dbReference type="PROSITE" id="PS00584">
    <property type="entry name" value="PFKB_KINASES_2"/>
    <property type="match status" value="1"/>
</dbReference>
<dbReference type="Pfam" id="PF00294">
    <property type="entry name" value="PfkB"/>
    <property type="match status" value="2"/>
</dbReference>
<evidence type="ECO:0000256" key="4">
    <source>
        <dbReference type="SAM" id="MobiDB-lite"/>
    </source>
</evidence>
<dbReference type="EMBL" id="AP023354">
    <property type="protein sequence ID" value="BCJ29858.1"/>
    <property type="molecule type" value="Genomic_DNA"/>
</dbReference>
<keyword evidence="7" id="KW-1185">Reference proteome</keyword>
<keyword evidence="3" id="KW-0418">Kinase</keyword>
<feature type="domain" description="Carbohydrate kinase PfkB" evidence="5">
    <location>
        <begin position="190"/>
        <end position="353"/>
    </location>
</feature>
<feature type="domain" description="Carbohydrate kinase PfkB" evidence="5">
    <location>
        <begin position="37"/>
        <end position="155"/>
    </location>
</feature>
<name>A0A810L6Y7_9ACTN</name>
<keyword evidence="2" id="KW-0808">Transferase</keyword>
<feature type="region of interest" description="Disordered" evidence="4">
    <location>
        <begin position="1"/>
        <end position="28"/>
    </location>
</feature>
<dbReference type="Proteomes" id="UP000680750">
    <property type="component" value="Chromosome"/>
</dbReference>
<evidence type="ECO:0000256" key="2">
    <source>
        <dbReference type="ARBA" id="ARBA00022679"/>
    </source>
</evidence>
<comment type="similarity">
    <text evidence="1">Belongs to the carbohydrate kinase PfkB family.</text>
</comment>
<dbReference type="InterPro" id="IPR002173">
    <property type="entry name" value="Carboh/pur_kinase_PfkB_CS"/>
</dbReference>
<dbReference type="PANTHER" id="PTHR43320">
    <property type="entry name" value="SUGAR KINASE"/>
    <property type="match status" value="1"/>
</dbReference>
<protein>
    <submittedName>
        <fullName evidence="6">Ribokinase</fullName>
    </submittedName>
</protein>
<accession>A0A810L6Y7</accession>
<dbReference type="PANTHER" id="PTHR43320:SF3">
    <property type="entry name" value="CARBOHYDRATE KINASE PFKB DOMAIN-CONTAINING PROTEIN"/>
    <property type="match status" value="1"/>
</dbReference>
<gene>
    <name evidence="6" type="primary">rbsK_1</name>
    <name evidence="6" type="ORF">Asera_39660</name>
</gene>